<keyword evidence="2" id="KW-1185">Reference proteome</keyword>
<dbReference type="AlphaFoldDB" id="A0A1W0X8V7"/>
<reference evidence="2" key="1">
    <citation type="submission" date="2017-01" db="EMBL/GenBank/DDBJ databases">
        <title>Comparative genomics of anhydrobiosis in the tardigrade Hypsibius dujardini.</title>
        <authorList>
            <person name="Yoshida Y."/>
            <person name="Koutsovoulos G."/>
            <person name="Laetsch D."/>
            <person name="Stevens L."/>
            <person name="Kumar S."/>
            <person name="Horikawa D."/>
            <person name="Ishino K."/>
            <person name="Komine S."/>
            <person name="Tomita M."/>
            <person name="Blaxter M."/>
            <person name="Arakawa K."/>
        </authorList>
    </citation>
    <scope>NUCLEOTIDE SEQUENCE [LARGE SCALE GENOMIC DNA]</scope>
    <source>
        <strain evidence="2">Z151</strain>
    </source>
</reference>
<gene>
    <name evidence="1" type="ORF">BV898_02315</name>
</gene>
<evidence type="ECO:0000313" key="2">
    <source>
        <dbReference type="Proteomes" id="UP000192578"/>
    </source>
</evidence>
<evidence type="ECO:0000313" key="1">
    <source>
        <dbReference type="EMBL" id="OQV23969.1"/>
    </source>
</evidence>
<proteinExistence type="predicted"/>
<organism evidence="1 2">
    <name type="scientific">Hypsibius exemplaris</name>
    <name type="common">Freshwater tardigrade</name>
    <dbReference type="NCBI Taxonomy" id="2072580"/>
    <lineage>
        <taxon>Eukaryota</taxon>
        <taxon>Metazoa</taxon>
        <taxon>Ecdysozoa</taxon>
        <taxon>Tardigrada</taxon>
        <taxon>Eutardigrada</taxon>
        <taxon>Parachela</taxon>
        <taxon>Hypsibioidea</taxon>
        <taxon>Hypsibiidae</taxon>
        <taxon>Hypsibius</taxon>
    </lineage>
</organism>
<accession>A0A1W0X8V7</accession>
<dbReference type="Proteomes" id="UP000192578">
    <property type="component" value="Unassembled WGS sequence"/>
</dbReference>
<dbReference type="EMBL" id="MTYJ01000009">
    <property type="protein sequence ID" value="OQV23969.1"/>
    <property type="molecule type" value="Genomic_DNA"/>
</dbReference>
<protein>
    <submittedName>
        <fullName evidence="1">Uncharacterized protein</fullName>
    </submittedName>
</protein>
<comment type="caution">
    <text evidence="1">The sequence shown here is derived from an EMBL/GenBank/DDBJ whole genome shotgun (WGS) entry which is preliminary data.</text>
</comment>
<name>A0A1W0X8V7_HYPEX</name>
<sequence length="72" mass="8229">MYPFDRLYQGERELLPLVAPFLFTSSPSFHPLFFPCSHSPIKDGREEHDKRVTELTEAVGLRSSMNSASTRT</sequence>